<name>A0A0E9SA56_ANGAN</name>
<reference evidence="1" key="1">
    <citation type="submission" date="2014-11" db="EMBL/GenBank/DDBJ databases">
        <authorList>
            <person name="Amaro Gonzalez C."/>
        </authorList>
    </citation>
    <scope>NUCLEOTIDE SEQUENCE</scope>
</reference>
<sequence length="14" mass="1706">MINTHHKHNDEAMQ</sequence>
<dbReference type="EMBL" id="GBXM01071007">
    <property type="protein sequence ID" value="JAH37570.1"/>
    <property type="molecule type" value="Transcribed_RNA"/>
</dbReference>
<proteinExistence type="predicted"/>
<organism evidence="1">
    <name type="scientific">Anguilla anguilla</name>
    <name type="common">European freshwater eel</name>
    <name type="synonym">Muraena anguilla</name>
    <dbReference type="NCBI Taxonomy" id="7936"/>
    <lineage>
        <taxon>Eukaryota</taxon>
        <taxon>Metazoa</taxon>
        <taxon>Chordata</taxon>
        <taxon>Craniata</taxon>
        <taxon>Vertebrata</taxon>
        <taxon>Euteleostomi</taxon>
        <taxon>Actinopterygii</taxon>
        <taxon>Neopterygii</taxon>
        <taxon>Teleostei</taxon>
        <taxon>Anguilliformes</taxon>
        <taxon>Anguillidae</taxon>
        <taxon>Anguilla</taxon>
    </lineage>
</organism>
<evidence type="ECO:0000313" key="1">
    <source>
        <dbReference type="EMBL" id="JAH37570.1"/>
    </source>
</evidence>
<protein>
    <submittedName>
        <fullName evidence="1">Uncharacterized protein</fullName>
    </submittedName>
</protein>
<reference evidence="1" key="2">
    <citation type="journal article" date="2015" name="Fish Shellfish Immunol.">
        <title>Early steps in the European eel (Anguilla anguilla)-Vibrio vulnificus interaction in the gills: Role of the RtxA13 toxin.</title>
        <authorList>
            <person name="Callol A."/>
            <person name="Pajuelo D."/>
            <person name="Ebbesson L."/>
            <person name="Teles M."/>
            <person name="MacKenzie S."/>
            <person name="Amaro C."/>
        </authorList>
    </citation>
    <scope>NUCLEOTIDE SEQUENCE</scope>
</reference>
<accession>A0A0E9SA56</accession>